<dbReference type="Proteomes" id="UP000664991">
    <property type="component" value="Chromosome 15"/>
</dbReference>
<accession>A0A835ZSY0</accession>
<feature type="region of interest" description="Disordered" evidence="1">
    <location>
        <begin position="103"/>
        <end position="135"/>
    </location>
</feature>
<sequence length="149" mass="16376">MCPWQTCWGPITVHGLSQGQEELLALAIKLSMKGRPWSAHNEEQPPPGAVVVVQTGLKAGVDESWVGRKQGNALVSVPVPVLVPILIQFRLWFWAQLDPQPVLTGPRRHQQGKERSPHELLDHSPVSSNESGLLWSLRTETQGAVAAED</sequence>
<name>A0A835ZSY0_SHEEP</name>
<comment type="caution">
    <text evidence="2">The sequence shown here is derived from an EMBL/GenBank/DDBJ whole genome shotgun (WGS) entry which is preliminary data.</text>
</comment>
<evidence type="ECO:0000313" key="3">
    <source>
        <dbReference type="Proteomes" id="UP000664991"/>
    </source>
</evidence>
<protein>
    <submittedName>
        <fullName evidence="2">Uncharacterized protein</fullName>
    </submittedName>
</protein>
<evidence type="ECO:0000313" key="2">
    <source>
        <dbReference type="EMBL" id="KAG5199532.1"/>
    </source>
</evidence>
<gene>
    <name evidence="2" type="ORF">JEQ12_006011</name>
</gene>
<dbReference type="EMBL" id="JAEMGP010000015">
    <property type="protein sequence ID" value="KAG5199532.1"/>
    <property type="molecule type" value="Genomic_DNA"/>
</dbReference>
<evidence type="ECO:0000256" key="1">
    <source>
        <dbReference type="SAM" id="MobiDB-lite"/>
    </source>
</evidence>
<organism evidence="2 3">
    <name type="scientific">Ovis aries</name>
    <name type="common">Sheep</name>
    <dbReference type="NCBI Taxonomy" id="9940"/>
    <lineage>
        <taxon>Eukaryota</taxon>
        <taxon>Metazoa</taxon>
        <taxon>Chordata</taxon>
        <taxon>Craniata</taxon>
        <taxon>Vertebrata</taxon>
        <taxon>Euteleostomi</taxon>
        <taxon>Mammalia</taxon>
        <taxon>Eutheria</taxon>
        <taxon>Laurasiatheria</taxon>
        <taxon>Artiodactyla</taxon>
        <taxon>Ruminantia</taxon>
        <taxon>Pecora</taxon>
        <taxon>Bovidae</taxon>
        <taxon>Caprinae</taxon>
        <taxon>Ovis</taxon>
    </lineage>
</organism>
<dbReference type="AlphaFoldDB" id="A0A835ZSY0"/>
<reference evidence="2 3" key="1">
    <citation type="submission" date="2020-12" db="EMBL/GenBank/DDBJ databases">
        <title>De novo assembly of Tibetan sheep genome.</title>
        <authorList>
            <person name="Li X."/>
        </authorList>
    </citation>
    <scope>NUCLEOTIDE SEQUENCE [LARGE SCALE GENOMIC DNA]</scope>
    <source>
        <tissue evidence="2">Heart</tissue>
    </source>
</reference>
<proteinExistence type="predicted"/>
<feature type="compositionally biased region" description="Basic and acidic residues" evidence="1">
    <location>
        <begin position="111"/>
        <end position="122"/>
    </location>
</feature>